<evidence type="ECO:0000313" key="8">
    <source>
        <dbReference type="Proteomes" id="UP000241394"/>
    </source>
</evidence>
<dbReference type="SUPFAM" id="SSF52540">
    <property type="entry name" value="P-loop containing nucleoside triphosphate hydrolases"/>
    <property type="match status" value="1"/>
</dbReference>
<dbReference type="GO" id="GO:0004386">
    <property type="term" value="F:helicase activity"/>
    <property type="evidence" value="ECO:0007669"/>
    <property type="project" value="UniProtKB-KW"/>
</dbReference>
<evidence type="ECO:0000256" key="1">
    <source>
        <dbReference type="ARBA" id="ARBA00022741"/>
    </source>
</evidence>
<dbReference type="Gene3D" id="3.40.50.300">
    <property type="entry name" value="P-loop containing nucleotide triphosphate hydrolases"/>
    <property type="match status" value="2"/>
</dbReference>
<keyword evidence="4" id="KW-0067">ATP-binding</keyword>
<dbReference type="Proteomes" id="UP000241394">
    <property type="component" value="Chromosome LG18"/>
</dbReference>
<keyword evidence="8" id="KW-1185">Reference proteome</keyword>
<dbReference type="AlphaFoldDB" id="A0A2R6QAP6"/>
<dbReference type="OMA" id="CYSAGKD"/>
<dbReference type="Gramene" id="PSS04967">
    <property type="protein sequence ID" value="PSS04967"/>
    <property type="gene ID" value="CEY00_Acc20828"/>
</dbReference>
<proteinExistence type="predicted"/>
<evidence type="ECO:0000256" key="3">
    <source>
        <dbReference type="ARBA" id="ARBA00022806"/>
    </source>
</evidence>
<dbReference type="InterPro" id="IPR011545">
    <property type="entry name" value="DEAD/DEAH_box_helicase_dom"/>
</dbReference>
<dbReference type="PANTHER" id="PTHR47960">
    <property type="entry name" value="DEAD-BOX ATP-DEPENDENT RNA HELICASE 50"/>
    <property type="match status" value="1"/>
</dbReference>
<feature type="domain" description="DEAD/DEAH-box helicase" evidence="6">
    <location>
        <begin position="249"/>
        <end position="364"/>
    </location>
</feature>
<dbReference type="GO" id="GO:0003676">
    <property type="term" value="F:nucleic acid binding"/>
    <property type="evidence" value="ECO:0007669"/>
    <property type="project" value="InterPro"/>
</dbReference>
<comment type="caution">
    <text evidence="7">The sequence shown here is derived from an EMBL/GenBank/DDBJ whole genome shotgun (WGS) entry which is preliminary data.</text>
</comment>
<feature type="region of interest" description="Disordered" evidence="5">
    <location>
        <begin position="1"/>
        <end position="32"/>
    </location>
</feature>
<gene>
    <name evidence="7" type="ORF">CEY00_Acc20828</name>
</gene>
<dbReference type="STRING" id="1590841.A0A2R6QAP6"/>
<evidence type="ECO:0000259" key="6">
    <source>
        <dbReference type="Pfam" id="PF00270"/>
    </source>
</evidence>
<reference evidence="8" key="2">
    <citation type="journal article" date="2018" name="BMC Genomics">
        <title>A manually annotated Actinidia chinensis var. chinensis (kiwifruit) genome highlights the challenges associated with draft genomes and gene prediction in plants.</title>
        <authorList>
            <person name="Pilkington S.M."/>
            <person name="Crowhurst R."/>
            <person name="Hilario E."/>
            <person name="Nardozza S."/>
            <person name="Fraser L."/>
            <person name="Peng Y."/>
            <person name="Gunaseelan K."/>
            <person name="Simpson R."/>
            <person name="Tahir J."/>
            <person name="Deroles S.C."/>
            <person name="Templeton K."/>
            <person name="Luo Z."/>
            <person name="Davy M."/>
            <person name="Cheng C."/>
            <person name="McNeilage M."/>
            <person name="Scaglione D."/>
            <person name="Liu Y."/>
            <person name="Zhang Q."/>
            <person name="Datson P."/>
            <person name="De Silva N."/>
            <person name="Gardiner S.E."/>
            <person name="Bassett H."/>
            <person name="Chagne D."/>
            <person name="McCallum J."/>
            <person name="Dzierzon H."/>
            <person name="Deng C."/>
            <person name="Wang Y.Y."/>
            <person name="Barron L."/>
            <person name="Manako K."/>
            <person name="Bowen J."/>
            <person name="Foster T.M."/>
            <person name="Erridge Z.A."/>
            <person name="Tiffin H."/>
            <person name="Waite C.N."/>
            <person name="Davies K.M."/>
            <person name="Grierson E.P."/>
            <person name="Laing W.A."/>
            <person name="Kirk R."/>
            <person name="Chen X."/>
            <person name="Wood M."/>
            <person name="Montefiori M."/>
            <person name="Brummell D.A."/>
            <person name="Schwinn K.E."/>
            <person name="Catanach A."/>
            <person name="Fullerton C."/>
            <person name="Li D."/>
            <person name="Meiyalaghan S."/>
            <person name="Nieuwenhuizen N."/>
            <person name="Read N."/>
            <person name="Prakash R."/>
            <person name="Hunter D."/>
            <person name="Zhang H."/>
            <person name="McKenzie M."/>
            <person name="Knabel M."/>
            <person name="Harris A."/>
            <person name="Allan A.C."/>
            <person name="Gleave A."/>
            <person name="Chen A."/>
            <person name="Janssen B.J."/>
            <person name="Plunkett B."/>
            <person name="Ampomah-Dwamena C."/>
            <person name="Voogd C."/>
            <person name="Leif D."/>
            <person name="Lafferty D."/>
            <person name="Souleyre E.J.F."/>
            <person name="Varkonyi-Gasic E."/>
            <person name="Gambi F."/>
            <person name="Hanley J."/>
            <person name="Yao J.L."/>
            <person name="Cheung J."/>
            <person name="David K.M."/>
            <person name="Warren B."/>
            <person name="Marsh K."/>
            <person name="Snowden K.C."/>
            <person name="Lin-Wang K."/>
            <person name="Brian L."/>
            <person name="Martinez-Sanchez M."/>
            <person name="Wang M."/>
            <person name="Ileperuma N."/>
            <person name="Macnee N."/>
            <person name="Campin R."/>
            <person name="McAtee P."/>
            <person name="Drummond R.S.M."/>
            <person name="Espley R.V."/>
            <person name="Ireland H.S."/>
            <person name="Wu R."/>
            <person name="Atkinson R.G."/>
            <person name="Karunairetnam S."/>
            <person name="Bulley S."/>
            <person name="Chunkath S."/>
            <person name="Hanley Z."/>
            <person name="Storey R."/>
            <person name="Thrimawithana A.H."/>
            <person name="Thomson S."/>
            <person name="David C."/>
            <person name="Testolin R."/>
            <person name="Huang H."/>
            <person name="Hellens R.P."/>
            <person name="Schaffer R.J."/>
        </authorList>
    </citation>
    <scope>NUCLEOTIDE SEQUENCE [LARGE SCALE GENOMIC DNA]</scope>
    <source>
        <strain evidence="8">cv. Red5</strain>
    </source>
</reference>
<dbReference type="OrthoDB" id="1902637at2759"/>
<keyword evidence="2" id="KW-0378">Hydrolase</keyword>
<evidence type="ECO:0000313" key="7">
    <source>
        <dbReference type="EMBL" id="PSS04967.1"/>
    </source>
</evidence>
<dbReference type="InParanoid" id="A0A2R6QAP6"/>
<protein>
    <submittedName>
        <fullName evidence="7">ATP-dependent RNA helicase</fullName>
    </submittedName>
</protein>
<evidence type="ECO:0000256" key="5">
    <source>
        <dbReference type="SAM" id="MobiDB-lite"/>
    </source>
</evidence>
<sequence>MAKGDDAVRKKKNKANRKKQNRKDSSSVSSRVAAIIAAKKRRQSGKRRNCQGMCFSLPTPEDPFNDKHEKMDIKGKVTKKLVPSKADRRVAINGNGVAPKKGAPVINHQEQIMAKVKNLGNGQTISLTSIDNTGQKNIVKPVKEKIQLIGERAAYAQQRQAFEHSGCPSKFLILCLNSIHNALRHDGFFSTEEDKPLFVDKWGVAFWKCYSVGKDILETGGACSTTEQIAWIASTAADSIARKEKEGLSLTGPFLLFIVPSQEKASKVRSVCKPLKALGIHTVSLHLGASIDHQIHGLKSCEPEFLVSTPERLLELVSLKALDISGVSLLVVDGLEAFLENGYLDVIKSIRQHISTNPHTVVFSDCLSYASTLLVQKLLRGSICRLSFNDSIVSQSACIVQSVHVCASEEEKILKGIQVLDQACGDQLKLRIPKVLFIVGNDSNSHQLVTAIKLKGYFVSINLDYSNSEVENSKNGPAVVIVEAEHVNSSDLGEFEVVIISDFVRSIDDYVQTLTKMARYTINGVLHSLLTSEDAILAGPLIEILEKCGQAVPKALRNLCHSISMSEH</sequence>
<keyword evidence="3 7" id="KW-0347">Helicase</keyword>
<keyword evidence="1" id="KW-0547">Nucleotide-binding</keyword>
<dbReference type="GO" id="GO:0016787">
    <property type="term" value="F:hydrolase activity"/>
    <property type="evidence" value="ECO:0007669"/>
    <property type="project" value="UniProtKB-KW"/>
</dbReference>
<accession>A0A2R6QAP6</accession>
<organism evidence="7 8">
    <name type="scientific">Actinidia chinensis var. chinensis</name>
    <name type="common">Chinese soft-hair kiwi</name>
    <dbReference type="NCBI Taxonomy" id="1590841"/>
    <lineage>
        <taxon>Eukaryota</taxon>
        <taxon>Viridiplantae</taxon>
        <taxon>Streptophyta</taxon>
        <taxon>Embryophyta</taxon>
        <taxon>Tracheophyta</taxon>
        <taxon>Spermatophyta</taxon>
        <taxon>Magnoliopsida</taxon>
        <taxon>eudicotyledons</taxon>
        <taxon>Gunneridae</taxon>
        <taxon>Pentapetalae</taxon>
        <taxon>asterids</taxon>
        <taxon>Ericales</taxon>
        <taxon>Actinidiaceae</taxon>
        <taxon>Actinidia</taxon>
    </lineage>
</organism>
<evidence type="ECO:0000256" key="2">
    <source>
        <dbReference type="ARBA" id="ARBA00022801"/>
    </source>
</evidence>
<dbReference type="EMBL" id="NKQK01000018">
    <property type="protein sequence ID" value="PSS04967.1"/>
    <property type="molecule type" value="Genomic_DNA"/>
</dbReference>
<dbReference type="FunCoup" id="A0A2R6QAP6">
    <property type="interactions" value="2839"/>
</dbReference>
<dbReference type="GO" id="GO:0005524">
    <property type="term" value="F:ATP binding"/>
    <property type="evidence" value="ECO:0007669"/>
    <property type="project" value="UniProtKB-KW"/>
</dbReference>
<name>A0A2R6QAP6_ACTCC</name>
<reference evidence="7 8" key="1">
    <citation type="submission" date="2017-07" db="EMBL/GenBank/DDBJ databases">
        <title>An improved, manually edited Actinidia chinensis var. chinensis (kiwifruit) genome highlights the challenges associated with draft genomes and gene prediction in plants.</title>
        <authorList>
            <person name="Pilkington S."/>
            <person name="Crowhurst R."/>
            <person name="Hilario E."/>
            <person name="Nardozza S."/>
            <person name="Fraser L."/>
            <person name="Peng Y."/>
            <person name="Gunaseelan K."/>
            <person name="Simpson R."/>
            <person name="Tahir J."/>
            <person name="Deroles S."/>
            <person name="Templeton K."/>
            <person name="Luo Z."/>
            <person name="Davy M."/>
            <person name="Cheng C."/>
            <person name="Mcneilage M."/>
            <person name="Scaglione D."/>
            <person name="Liu Y."/>
            <person name="Zhang Q."/>
            <person name="Datson P."/>
            <person name="De Silva N."/>
            <person name="Gardiner S."/>
            <person name="Bassett H."/>
            <person name="Chagne D."/>
            <person name="Mccallum J."/>
            <person name="Dzierzon H."/>
            <person name="Deng C."/>
            <person name="Wang Y.-Y."/>
            <person name="Barron N."/>
            <person name="Manako K."/>
            <person name="Bowen J."/>
            <person name="Foster T."/>
            <person name="Erridge Z."/>
            <person name="Tiffin H."/>
            <person name="Waite C."/>
            <person name="Davies K."/>
            <person name="Grierson E."/>
            <person name="Laing W."/>
            <person name="Kirk R."/>
            <person name="Chen X."/>
            <person name="Wood M."/>
            <person name="Montefiori M."/>
            <person name="Brummell D."/>
            <person name="Schwinn K."/>
            <person name="Catanach A."/>
            <person name="Fullerton C."/>
            <person name="Li D."/>
            <person name="Meiyalaghan S."/>
            <person name="Nieuwenhuizen N."/>
            <person name="Read N."/>
            <person name="Prakash R."/>
            <person name="Hunter D."/>
            <person name="Zhang H."/>
            <person name="Mckenzie M."/>
            <person name="Knabel M."/>
            <person name="Harris A."/>
            <person name="Allan A."/>
            <person name="Chen A."/>
            <person name="Janssen B."/>
            <person name="Plunkett B."/>
            <person name="Dwamena C."/>
            <person name="Voogd C."/>
            <person name="Leif D."/>
            <person name="Lafferty D."/>
            <person name="Souleyre E."/>
            <person name="Varkonyi-Gasic E."/>
            <person name="Gambi F."/>
            <person name="Hanley J."/>
            <person name="Yao J.-L."/>
            <person name="Cheung J."/>
            <person name="David K."/>
            <person name="Warren B."/>
            <person name="Marsh K."/>
            <person name="Snowden K."/>
            <person name="Lin-Wang K."/>
            <person name="Brian L."/>
            <person name="Martinez-Sanchez M."/>
            <person name="Wang M."/>
            <person name="Ileperuma N."/>
            <person name="Macnee N."/>
            <person name="Campin R."/>
            <person name="Mcatee P."/>
            <person name="Drummond R."/>
            <person name="Espley R."/>
            <person name="Ireland H."/>
            <person name="Wu R."/>
            <person name="Atkinson R."/>
            <person name="Karunairetnam S."/>
            <person name="Bulley S."/>
            <person name="Chunkath S."/>
            <person name="Hanley Z."/>
            <person name="Storey R."/>
            <person name="Thrimawithana A."/>
            <person name="Thomson S."/>
            <person name="David C."/>
            <person name="Testolin R."/>
        </authorList>
    </citation>
    <scope>NUCLEOTIDE SEQUENCE [LARGE SCALE GENOMIC DNA]</scope>
    <source>
        <strain evidence="8">cv. Red5</strain>
        <tissue evidence="7">Young leaf</tissue>
    </source>
</reference>
<dbReference type="InterPro" id="IPR027417">
    <property type="entry name" value="P-loop_NTPase"/>
</dbReference>
<feature type="compositionally biased region" description="Basic residues" evidence="5">
    <location>
        <begin position="9"/>
        <end position="21"/>
    </location>
</feature>
<evidence type="ECO:0000256" key="4">
    <source>
        <dbReference type="ARBA" id="ARBA00022840"/>
    </source>
</evidence>
<dbReference type="Pfam" id="PF00270">
    <property type="entry name" value="DEAD"/>
    <property type="match status" value="1"/>
</dbReference>